<dbReference type="EMBL" id="GBXM01018944">
    <property type="protein sequence ID" value="JAH89633.1"/>
    <property type="molecule type" value="Transcribed_RNA"/>
</dbReference>
<protein>
    <submittedName>
        <fullName evidence="1">Uncharacterized protein</fullName>
    </submittedName>
</protein>
<organism evidence="1">
    <name type="scientific">Anguilla anguilla</name>
    <name type="common">European freshwater eel</name>
    <name type="synonym">Muraena anguilla</name>
    <dbReference type="NCBI Taxonomy" id="7936"/>
    <lineage>
        <taxon>Eukaryota</taxon>
        <taxon>Metazoa</taxon>
        <taxon>Chordata</taxon>
        <taxon>Craniata</taxon>
        <taxon>Vertebrata</taxon>
        <taxon>Euteleostomi</taxon>
        <taxon>Actinopterygii</taxon>
        <taxon>Neopterygii</taxon>
        <taxon>Teleostei</taxon>
        <taxon>Anguilliformes</taxon>
        <taxon>Anguillidae</taxon>
        <taxon>Anguilla</taxon>
    </lineage>
</organism>
<accession>A0A0E9WJG8</accession>
<reference evidence="1" key="2">
    <citation type="journal article" date="2015" name="Fish Shellfish Immunol.">
        <title>Early steps in the European eel (Anguilla anguilla)-Vibrio vulnificus interaction in the gills: Role of the RtxA13 toxin.</title>
        <authorList>
            <person name="Callol A."/>
            <person name="Pajuelo D."/>
            <person name="Ebbesson L."/>
            <person name="Teles M."/>
            <person name="MacKenzie S."/>
            <person name="Amaro C."/>
        </authorList>
    </citation>
    <scope>NUCLEOTIDE SEQUENCE</scope>
</reference>
<evidence type="ECO:0000313" key="1">
    <source>
        <dbReference type="EMBL" id="JAH89633.1"/>
    </source>
</evidence>
<dbReference type="AlphaFoldDB" id="A0A0E9WJG8"/>
<name>A0A0E9WJG8_ANGAN</name>
<proteinExistence type="predicted"/>
<reference evidence="1" key="1">
    <citation type="submission" date="2014-11" db="EMBL/GenBank/DDBJ databases">
        <authorList>
            <person name="Amaro Gonzalez C."/>
        </authorList>
    </citation>
    <scope>NUCLEOTIDE SEQUENCE</scope>
</reference>
<sequence length="85" mass="9786">MTSLKFSRSSWSGKRISHVFGRLSSLISFCIRSWAALAFLPPAPVLFPPADSSSFFCCLREKSLIIFNYFTLYFTPFPRKSYLFV</sequence>